<evidence type="ECO:0000313" key="3">
    <source>
        <dbReference type="Proteomes" id="UP000297595"/>
    </source>
</evidence>
<evidence type="ECO:0000256" key="1">
    <source>
        <dbReference type="SAM" id="MobiDB-lite"/>
    </source>
</evidence>
<dbReference type="Gene3D" id="1.10.510.10">
    <property type="entry name" value="Transferase(Phosphotransferase) domain 1"/>
    <property type="match status" value="1"/>
</dbReference>
<feature type="region of interest" description="Disordered" evidence="1">
    <location>
        <begin position="310"/>
        <end position="381"/>
    </location>
</feature>
<feature type="compositionally biased region" description="Polar residues" evidence="1">
    <location>
        <begin position="350"/>
        <end position="361"/>
    </location>
</feature>
<feature type="region of interest" description="Disordered" evidence="1">
    <location>
        <begin position="690"/>
        <end position="792"/>
    </location>
</feature>
<comment type="caution">
    <text evidence="2">The sequence shown here is derived from an EMBL/GenBank/DDBJ whole genome shotgun (WGS) entry which is preliminary data.</text>
</comment>
<evidence type="ECO:0000313" key="2">
    <source>
        <dbReference type="EMBL" id="TGJ70416.1"/>
    </source>
</evidence>
<organism evidence="2 3">
    <name type="scientific">Orbilia oligospora</name>
    <name type="common">Nematode-trapping fungus</name>
    <name type="synonym">Arthrobotrys oligospora</name>
    <dbReference type="NCBI Taxonomy" id="2813651"/>
    <lineage>
        <taxon>Eukaryota</taxon>
        <taxon>Fungi</taxon>
        <taxon>Dikarya</taxon>
        <taxon>Ascomycota</taxon>
        <taxon>Pezizomycotina</taxon>
        <taxon>Orbiliomycetes</taxon>
        <taxon>Orbiliales</taxon>
        <taxon>Orbiliaceae</taxon>
        <taxon>Orbilia</taxon>
    </lineage>
</organism>
<protein>
    <submittedName>
        <fullName evidence="2">Uncharacterized protein</fullName>
    </submittedName>
</protein>
<dbReference type="PROSITE" id="PS00107">
    <property type="entry name" value="PROTEIN_KINASE_ATP"/>
    <property type="match status" value="1"/>
</dbReference>
<name>A0A7C8PHW9_ORBOL</name>
<dbReference type="InterPro" id="IPR017441">
    <property type="entry name" value="Protein_kinase_ATP_BS"/>
</dbReference>
<sequence length="801" mass="88870">MGTRQSDNGLTDYYKTFCSVKCLSSSAHVNQPLMDSDDILGLLAVAEHINIDFLPFQCDNSNPIGIGGTAKITRGAKTSTNRGDKEYNFGLVFKRTQSEIEYKNRAEVFRAVLSEVYILGHPVVRHHPNISSLQGICWEIIHNEPWPVLIFKQAPYGDLSQFMKSGIELEFKDKIKICWEIGNALQLMHKCSRVERPSDHDRARYAISQQKGTPQFATYASEMVLSLLDSSSGNSRQRSALDGFFGRVLSYEEGSGNQTMRGLHIDTLPRLFGLPEYTAITPIGTIWEIIPLGITGIVQALTSINGSYPAMDSDIPPPGIDEPNQVLLRGPSIPSDPVASDPPPAALSSEVSVDKSTTTSGFERPKATAAGSSGDDIIPQPLQKRRTSSFEYHEDGPSQYDSLKLVSRGPNPISPLFLDLLRGKIREAERQLHFALLSTSTRDSHDASKRCSCALAELDYVRQRVILPPPIQLLDARVLRTTALSTLQYVGVGEDRVLDAKKAENLIERAFQVLGELVDWEEVKKRGAAVEMLEEFLPMCYFGKDAGGKVLPDETTSNDTAEGEEGTIDFTESLVLWYQMMVDHAKITLVKTEIKEGVHGKKIKIENLAKAGRLFAVALEGMKEIYETDGSVDTEYVDYKKSAEDGLQRIADIAVRVWKQDELVEIMESTTPKLDMENIKLKVIKAMQKAQEESQERAKRKEQSKEDGYADRPPKTPANDDGPEEEEDISKSKGKGRATDADEEFTPLSPKPISAKEKGKGKAIILDDDEKEKGLPAYTPCTEIPNSGQKEDDWIIVEPKE</sequence>
<dbReference type="EMBL" id="SOZJ01000003">
    <property type="protein sequence ID" value="TGJ70416.1"/>
    <property type="molecule type" value="Genomic_DNA"/>
</dbReference>
<reference evidence="2 3" key="1">
    <citation type="submission" date="2019-03" db="EMBL/GenBank/DDBJ databases">
        <title>Nematode-trapping fungi genome.</title>
        <authorList>
            <person name="Vidal-Diez De Ulzurrun G."/>
        </authorList>
    </citation>
    <scope>NUCLEOTIDE SEQUENCE [LARGE SCALE GENOMIC DNA]</scope>
    <source>
        <strain evidence="2 3">TWF154</strain>
    </source>
</reference>
<dbReference type="GO" id="GO:0005524">
    <property type="term" value="F:ATP binding"/>
    <property type="evidence" value="ECO:0007669"/>
    <property type="project" value="UniProtKB-UniRule"/>
</dbReference>
<dbReference type="SUPFAM" id="SSF56112">
    <property type="entry name" value="Protein kinase-like (PK-like)"/>
    <property type="match status" value="1"/>
</dbReference>
<dbReference type="Proteomes" id="UP000297595">
    <property type="component" value="Unassembled WGS sequence"/>
</dbReference>
<proteinExistence type="predicted"/>
<dbReference type="AlphaFoldDB" id="A0A7C8PHW9"/>
<accession>A0A7C8PHW9</accession>
<dbReference type="InterPro" id="IPR011009">
    <property type="entry name" value="Kinase-like_dom_sf"/>
</dbReference>
<gene>
    <name evidence="2" type="ORF">EYR41_006380</name>
</gene>
<feature type="compositionally biased region" description="Basic and acidic residues" evidence="1">
    <location>
        <begin position="690"/>
        <end position="714"/>
    </location>
</feature>